<keyword evidence="3" id="KW-0804">Transcription</keyword>
<evidence type="ECO:0000256" key="2">
    <source>
        <dbReference type="ARBA" id="ARBA00023125"/>
    </source>
</evidence>
<comment type="caution">
    <text evidence="5">The sequence shown here is derived from an EMBL/GenBank/DDBJ whole genome shotgun (WGS) entry which is preliminary data.</text>
</comment>
<dbReference type="PROSITE" id="PS50932">
    <property type="entry name" value="HTH_LACI_2"/>
    <property type="match status" value="1"/>
</dbReference>
<evidence type="ECO:0000259" key="4">
    <source>
        <dbReference type="PROSITE" id="PS50932"/>
    </source>
</evidence>
<dbReference type="CDD" id="cd06267">
    <property type="entry name" value="PBP1_LacI_sugar_binding-like"/>
    <property type="match status" value="1"/>
</dbReference>
<accession>A0A1X1D3J6</accession>
<dbReference type="InterPro" id="IPR028082">
    <property type="entry name" value="Peripla_BP_I"/>
</dbReference>
<dbReference type="InterPro" id="IPR000843">
    <property type="entry name" value="HTH_LacI"/>
</dbReference>
<reference evidence="5 6" key="1">
    <citation type="journal article" date="2017" name="Antonie Van Leeuwenhoek">
        <title>Phylogenomic resolution of the bacterial genus Pantoea and its relationship with Erwinia and Tatumella.</title>
        <authorList>
            <person name="Palmer M."/>
            <person name="Steenkamp E.T."/>
            <person name="Coetzee M.P."/>
            <person name="Chan W.Y."/>
            <person name="van Zyl E."/>
            <person name="De Maayer P."/>
            <person name="Coutinho T.A."/>
            <person name="Blom J."/>
            <person name="Smits T.H."/>
            <person name="Duffy B."/>
            <person name="Venter S.N."/>
        </authorList>
    </citation>
    <scope>NUCLEOTIDE SEQUENCE [LARGE SCALE GENOMIC DNA]</scope>
    <source>
        <strain evidence="5 6">LMG 26275</strain>
    </source>
</reference>
<evidence type="ECO:0000313" key="5">
    <source>
        <dbReference type="EMBL" id="ORM71204.1"/>
    </source>
</evidence>
<dbReference type="PANTHER" id="PTHR30146">
    <property type="entry name" value="LACI-RELATED TRANSCRIPTIONAL REPRESSOR"/>
    <property type="match status" value="1"/>
</dbReference>
<feature type="domain" description="HTH lacI-type" evidence="4">
    <location>
        <begin position="5"/>
        <end position="59"/>
    </location>
</feature>
<dbReference type="Pfam" id="PF00356">
    <property type="entry name" value="LacI"/>
    <property type="match status" value="1"/>
</dbReference>
<keyword evidence="1" id="KW-0805">Transcription regulation</keyword>
<protein>
    <recommendedName>
        <fullName evidence="4">HTH lacI-type domain-containing protein</fullName>
    </recommendedName>
</protein>
<gene>
    <name evidence="5" type="ORF">HA51_04835</name>
</gene>
<dbReference type="SUPFAM" id="SSF53822">
    <property type="entry name" value="Periplasmic binding protein-like I"/>
    <property type="match status" value="1"/>
</dbReference>
<name>A0A1X1D3J6_9GAMM</name>
<dbReference type="PROSITE" id="PS00356">
    <property type="entry name" value="HTH_LACI_1"/>
    <property type="match status" value="1"/>
</dbReference>
<proteinExistence type="predicted"/>
<dbReference type="GO" id="GO:0000976">
    <property type="term" value="F:transcription cis-regulatory region binding"/>
    <property type="evidence" value="ECO:0007669"/>
    <property type="project" value="TreeGrafter"/>
</dbReference>
<dbReference type="Gene3D" id="3.40.50.2300">
    <property type="match status" value="2"/>
</dbReference>
<evidence type="ECO:0000256" key="1">
    <source>
        <dbReference type="ARBA" id="ARBA00023015"/>
    </source>
</evidence>
<sequence>MSMVATIKDVANLAGVSLGTASKVINGDPTVSPRRKALVMNAIANLGFSPNSIAQNLRTSNSRTLSVLLANITNSFQMALAKGIEEVAVTHHYNLAISSTNESVNKELDSLDMFERNRSDGIIICSTGQTREKICSLIQRNIPVVMMDRYVPDIPCDYVGDDFPLAIEMALQHLQSLGHKRIGILHGDQSTYHGSYRYEQALLKMEKLGIAYDPAFHTHGTYTHEQGGRAFRQLMGQSVPPTALLAVNNMQCAGAINEAKSLGITIPHDVSLILINENNFMWDMISPRITMVTQSPLQIGMQAANTIFERINGRHASDYETTLLTPGLIVRESTRAI</sequence>
<dbReference type="InterPro" id="IPR046335">
    <property type="entry name" value="LacI/GalR-like_sensor"/>
</dbReference>
<dbReference type="Proteomes" id="UP000193558">
    <property type="component" value="Unassembled WGS sequence"/>
</dbReference>
<dbReference type="AlphaFoldDB" id="A0A1X1D3J6"/>
<evidence type="ECO:0000313" key="6">
    <source>
        <dbReference type="Proteomes" id="UP000193558"/>
    </source>
</evidence>
<dbReference type="GO" id="GO:0003700">
    <property type="term" value="F:DNA-binding transcription factor activity"/>
    <property type="evidence" value="ECO:0007669"/>
    <property type="project" value="TreeGrafter"/>
</dbReference>
<dbReference type="SMART" id="SM00354">
    <property type="entry name" value="HTH_LACI"/>
    <property type="match status" value="1"/>
</dbReference>
<dbReference type="Pfam" id="PF13377">
    <property type="entry name" value="Peripla_BP_3"/>
    <property type="match status" value="1"/>
</dbReference>
<dbReference type="PANTHER" id="PTHR30146:SF109">
    <property type="entry name" value="HTH-TYPE TRANSCRIPTIONAL REGULATOR GALS"/>
    <property type="match status" value="1"/>
</dbReference>
<dbReference type="CDD" id="cd01392">
    <property type="entry name" value="HTH_LacI"/>
    <property type="match status" value="1"/>
</dbReference>
<dbReference type="PRINTS" id="PR00036">
    <property type="entry name" value="HTHLACI"/>
</dbReference>
<dbReference type="InterPro" id="IPR010982">
    <property type="entry name" value="Lambda_DNA-bd_dom_sf"/>
</dbReference>
<keyword evidence="2" id="KW-0238">DNA-binding</keyword>
<dbReference type="Gene3D" id="1.10.260.40">
    <property type="entry name" value="lambda repressor-like DNA-binding domains"/>
    <property type="match status" value="1"/>
</dbReference>
<dbReference type="SUPFAM" id="SSF47413">
    <property type="entry name" value="lambda repressor-like DNA-binding domains"/>
    <property type="match status" value="1"/>
</dbReference>
<organism evidence="5 6">
    <name type="scientific">Pantoea rwandensis</name>
    <dbReference type="NCBI Taxonomy" id="1076550"/>
    <lineage>
        <taxon>Bacteria</taxon>
        <taxon>Pseudomonadati</taxon>
        <taxon>Pseudomonadota</taxon>
        <taxon>Gammaproteobacteria</taxon>
        <taxon>Enterobacterales</taxon>
        <taxon>Erwiniaceae</taxon>
        <taxon>Pantoea</taxon>
    </lineage>
</organism>
<evidence type="ECO:0000256" key="3">
    <source>
        <dbReference type="ARBA" id="ARBA00023163"/>
    </source>
</evidence>
<dbReference type="EMBL" id="MLFR01000002">
    <property type="protein sequence ID" value="ORM71204.1"/>
    <property type="molecule type" value="Genomic_DNA"/>
</dbReference>